<dbReference type="Gene3D" id="3.30.360.10">
    <property type="entry name" value="Dihydrodipicolinate Reductase, domain 2"/>
    <property type="match status" value="1"/>
</dbReference>
<dbReference type="SUPFAM" id="SSF55347">
    <property type="entry name" value="Glyceraldehyde-3-phosphate dehydrogenase-like, C-terminal domain"/>
    <property type="match status" value="1"/>
</dbReference>
<protein>
    <submittedName>
        <fullName evidence="4">Putative dehydrogenase</fullName>
    </submittedName>
</protein>
<dbReference type="EMBL" id="JACHIG010000004">
    <property type="protein sequence ID" value="MBB5032688.1"/>
    <property type="molecule type" value="Genomic_DNA"/>
</dbReference>
<dbReference type="InterPro" id="IPR050463">
    <property type="entry name" value="Gfo/Idh/MocA_oxidrdct_glycsds"/>
</dbReference>
<keyword evidence="5" id="KW-1185">Reference proteome</keyword>
<dbReference type="PANTHER" id="PTHR43818:SF11">
    <property type="entry name" value="BCDNA.GH03377"/>
    <property type="match status" value="1"/>
</dbReference>
<dbReference type="RefSeq" id="WP_184339602.1">
    <property type="nucleotide sequence ID" value="NZ_JACHIG010000004.1"/>
</dbReference>
<proteinExistence type="predicted"/>
<dbReference type="PANTHER" id="PTHR43818">
    <property type="entry name" value="BCDNA.GH03377"/>
    <property type="match status" value="1"/>
</dbReference>
<feature type="domain" description="Gfo/Idh/MocA-like oxidoreductase N-terminal" evidence="2">
    <location>
        <begin position="8"/>
        <end position="120"/>
    </location>
</feature>
<evidence type="ECO:0000313" key="4">
    <source>
        <dbReference type="EMBL" id="MBB5032688.1"/>
    </source>
</evidence>
<dbReference type="GO" id="GO:0000166">
    <property type="term" value="F:nucleotide binding"/>
    <property type="evidence" value="ECO:0007669"/>
    <property type="project" value="InterPro"/>
</dbReference>
<dbReference type="Proteomes" id="UP000590740">
    <property type="component" value="Unassembled WGS sequence"/>
</dbReference>
<dbReference type="Gene3D" id="3.40.50.720">
    <property type="entry name" value="NAD(P)-binding Rossmann-like Domain"/>
    <property type="match status" value="1"/>
</dbReference>
<sequence length="343" mass="38013">MSATEQPVRIGIIGAGGIVKSRHMPGLRAIPGVQIVQVTNRSLASAEAFCREFAPEAQAVERWEEVASSRDVDVVWIGTHPYMHAEMTCYALQHGKHVFTQARMAASLPEANQMWEASMRYPELVTAICPAPHGMKGGELVKKLLEDGAIGKPHQVLLHSFNDAWLDASKPVHWRQQSELSGIQILTLGIYTEVLQQWLGHIVEVEARGNVVIPERSGVEVDIPDFVHVMAKFRSGIEATMLFSGVAAHAPTDKLWIFGSEGTLCYDFNTDDLQLGKRGGKLESVSVPTERQRTWTVERDFIAAVRDAKAPRPRPDFGEGMNYMRVVHAVWQAMESQAAVRVV</sequence>
<organism evidence="4 5">
    <name type="scientific">Prosthecobacter vanneervenii</name>
    <dbReference type="NCBI Taxonomy" id="48466"/>
    <lineage>
        <taxon>Bacteria</taxon>
        <taxon>Pseudomonadati</taxon>
        <taxon>Verrucomicrobiota</taxon>
        <taxon>Verrucomicrobiia</taxon>
        <taxon>Verrucomicrobiales</taxon>
        <taxon>Verrucomicrobiaceae</taxon>
        <taxon>Prosthecobacter</taxon>
    </lineage>
</organism>
<gene>
    <name evidence="4" type="ORF">HNQ65_002270</name>
</gene>
<dbReference type="Pfam" id="PF01408">
    <property type="entry name" value="GFO_IDH_MocA"/>
    <property type="match status" value="1"/>
</dbReference>
<evidence type="ECO:0000259" key="2">
    <source>
        <dbReference type="Pfam" id="PF01408"/>
    </source>
</evidence>
<evidence type="ECO:0000259" key="3">
    <source>
        <dbReference type="Pfam" id="PF22725"/>
    </source>
</evidence>
<dbReference type="InterPro" id="IPR000683">
    <property type="entry name" value="Gfo/Idh/MocA-like_OxRdtase_N"/>
</dbReference>
<evidence type="ECO:0000313" key="5">
    <source>
        <dbReference type="Proteomes" id="UP000590740"/>
    </source>
</evidence>
<comment type="caution">
    <text evidence="4">The sequence shown here is derived from an EMBL/GenBank/DDBJ whole genome shotgun (WGS) entry which is preliminary data.</text>
</comment>
<reference evidence="4 5" key="1">
    <citation type="submission" date="2020-08" db="EMBL/GenBank/DDBJ databases">
        <title>Genomic Encyclopedia of Type Strains, Phase IV (KMG-IV): sequencing the most valuable type-strain genomes for metagenomic binning, comparative biology and taxonomic classification.</title>
        <authorList>
            <person name="Goeker M."/>
        </authorList>
    </citation>
    <scope>NUCLEOTIDE SEQUENCE [LARGE SCALE GENOMIC DNA]</scope>
    <source>
        <strain evidence="4 5">DSM 12252</strain>
    </source>
</reference>
<keyword evidence="1" id="KW-0560">Oxidoreductase</keyword>
<dbReference type="InterPro" id="IPR055170">
    <property type="entry name" value="GFO_IDH_MocA-like_dom"/>
</dbReference>
<name>A0A7W8DJZ7_9BACT</name>
<dbReference type="AlphaFoldDB" id="A0A7W8DJZ7"/>
<dbReference type="Pfam" id="PF22725">
    <property type="entry name" value="GFO_IDH_MocA_C3"/>
    <property type="match status" value="1"/>
</dbReference>
<dbReference type="SUPFAM" id="SSF51735">
    <property type="entry name" value="NAD(P)-binding Rossmann-fold domains"/>
    <property type="match status" value="1"/>
</dbReference>
<dbReference type="InterPro" id="IPR036291">
    <property type="entry name" value="NAD(P)-bd_dom_sf"/>
</dbReference>
<accession>A0A7W8DJZ7</accession>
<evidence type="ECO:0000256" key="1">
    <source>
        <dbReference type="ARBA" id="ARBA00023002"/>
    </source>
</evidence>
<feature type="domain" description="GFO/IDH/MocA-like oxidoreductase" evidence="3">
    <location>
        <begin position="141"/>
        <end position="264"/>
    </location>
</feature>
<dbReference type="GO" id="GO:0016491">
    <property type="term" value="F:oxidoreductase activity"/>
    <property type="evidence" value="ECO:0007669"/>
    <property type="project" value="UniProtKB-KW"/>
</dbReference>